<evidence type="ECO:0000313" key="2">
    <source>
        <dbReference type="EMBL" id="POM60507.1"/>
    </source>
</evidence>
<name>A0A2P4X4M8_9STRA</name>
<dbReference type="SUPFAM" id="SSF56672">
    <property type="entry name" value="DNA/RNA polymerases"/>
    <property type="match status" value="1"/>
</dbReference>
<dbReference type="Proteomes" id="UP000237271">
    <property type="component" value="Unassembled WGS sequence"/>
</dbReference>
<gene>
    <name evidence="2" type="ORF">PHPALM_30641</name>
</gene>
<protein>
    <submittedName>
        <fullName evidence="2">Retrotransposon Tca5 Polyprotein</fullName>
    </submittedName>
</protein>
<accession>A0A2P4X4M8</accession>
<proteinExistence type="predicted"/>
<reference evidence="2 3" key="1">
    <citation type="journal article" date="2017" name="Genome Biol. Evol.">
        <title>Phytophthora megakarya and P. palmivora, closely related causal agents of cacao black pod rot, underwent increases in genome sizes and gene numbers by different mechanisms.</title>
        <authorList>
            <person name="Ali S.S."/>
            <person name="Shao J."/>
            <person name="Lary D.J."/>
            <person name="Kronmiller B."/>
            <person name="Shen D."/>
            <person name="Strem M.D."/>
            <person name="Amoako-Attah I."/>
            <person name="Akrofi A.Y."/>
            <person name="Begoude B.A."/>
            <person name="Ten Hoopen G.M."/>
            <person name="Coulibaly K."/>
            <person name="Kebe B.I."/>
            <person name="Melnick R.L."/>
            <person name="Guiltinan M.J."/>
            <person name="Tyler B.M."/>
            <person name="Meinhardt L.W."/>
            <person name="Bailey B.A."/>
        </authorList>
    </citation>
    <scope>NUCLEOTIDE SEQUENCE [LARGE SCALE GENOMIC DNA]</scope>
    <source>
        <strain evidence="3">sbr112.9</strain>
    </source>
</reference>
<keyword evidence="3" id="KW-1185">Reference proteome</keyword>
<dbReference type="EMBL" id="NCKW01016860">
    <property type="protein sequence ID" value="POM60507.1"/>
    <property type="molecule type" value="Genomic_DNA"/>
</dbReference>
<dbReference type="InterPro" id="IPR013103">
    <property type="entry name" value="RVT_2"/>
</dbReference>
<evidence type="ECO:0000259" key="1">
    <source>
        <dbReference type="Pfam" id="PF07727"/>
    </source>
</evidence>
<dbReference type="InterPro" id="IPR043502">
    <property type="entry name" value="DNA/RNA_pol_sf"/>
</dbReference>
<dbReference type="Pfam" id="PF07727">
    <property type="entry name" value="RVT_2"/>
    <property type="match status" value="1"/>
</dbReference>
<organism evidence="2 3">
    <name type="scientific">Phytophthora palmivora</name>
    <dbReference type="NCBI Taxonomy" id="4796"/>
    <lineage>
        <taxon>Eukaryota</taxon>
        <taxon>Sar</taxon>
        <taxon>Stramenopiles</taxon>
        <taxon>Oomycota</taxon>
        <taxon>Peronosporomycetes</taxon>
        <taxon>Peronosporales</taxon>
        <taxon>Peronosporaceae</taxon>
        <taxon>Phytophthora</taxon>
    </lineage>
</organism>
<dbReference type="AlphaFoldDB" id="A0A2P4X4M8"/>
<comment type="caution">
    <text evidence="2">The sequence shown here is derived from an EMBL/GenBank/DDBJ whole genome shotgun (WGS) entry which is preliminary data.</text>
</comment>
<feature type="domain" description="Reverse transcriptase Ty1/copia-type" evidence="1">
    <location>
        <begin position="27"/>
        <end position="204"/>
    </location>
</feature>
<evidence type="ECO:0000313" key="3">
    <source>
        <dbReference type="Proteomes" id="UP000237271"/>
    </source>
</evidence>
<dbReference type="OrthoDB" id="119018at2759"/>
<sequence>MLSELQSLKGHQPWELEPRSKAKKVKVITLQRDERGRVTRFKSRLVIHGFKQKRGVNYSETFAPVIRFETIRTAIYYAAHRGWLVLQYDVKTAFLYGELTEVIFIEQPPGFQESGPEVVGRLMKSLYGLKQAPHIWNKTLHAKLVVMVFVRMESDFGLYDLKVNDEVKMLLAVYFDHMLLMGPHEVCEETAAALRESFELTTMGM</sequence>